<dbReference type="RefSeq" id="XP_030758853.1">
    <property type="nucleotide sequence ID" value="XM_030902993.1"/>
</dbReference>
<dbReference type="PRINTS" id="PR00625">
    <property type="entry name" value="JDOMAIN"/>
</dbReference>
<feature type="transmembrane region" description="Helical" evidence="7">
    <location>
        <begin position="527"/>
        <end position="551"/>
    </location>
</feature>
<dbReference type="InterPro" id="IPR036249">
    <property type="entry name" value="Thioredoxin-like_sf"/>
</dbReference>
<dbReference type="KEGG" id="soy:115884427"/>
<dbReference type="SMART" id="SM00271">
    <property type="entry name" value="DnaJ"/>
    <property type="match status" value="1"/>
</dbReference>
<dbReference type="Pfam" id="PF00226">
    <property type="entry name" value="DnaJ"/>
    <property type="match status" value="1"/>
</dbReference>
<feature type="compositionally biased region" description="Low complexity" evidence="6">
    <location>
        <begin position="564"/>
        <end position="577"/>
    </location>
</feature>
<evidence type="ECO:0000313" key="10">
    <source>
        <dbReference type="Proteomes" id="UP000504635"/>
    </source>
</evidence>
<proteinExistence type="predicted"/>
<dbReference type="InterPro" id="IPR052448">
    <property type="entry name" value="DnaJ_C16_autophagy_reg"/>
</dbReference>
<dbReference type="OrthoDB" id="10065037at2759"/>
<keyword evidence="7" id="KW-0812">Transmembrane</keyword>
<dbReference type="PANTHER" id="PTHR44303">
    <property type="entry name" value="DNAJ HOMOLOG SUBFAMILY C MEMBER 16"/>
    <property type="match status" value="1"/>
</dbReference>
<comment type="subcellular location">
    <subcellularLocation>
        <location evidence="1">Endoplasmic reticulum membrane</location>
        <topology evidence="1">Single-pass type IV membrane protein</topology>
    </subcellularLocation>
</comment>
<reference evidence="11" key="1">
    <citation type="submission" date="2025-08" db="UniProtKB">
        <authorList>
            <consortium name="RefSeq"/>
        </authorList>
    </citation>
    <scope>IDENTIFICATION</scope>
    <source>
        <tissue evidence="11">Gonads</tissue>
    </source>
</reference>
<dbReference type="GO" id="GO:0006914">
    <property type="term" value="P:autophagy"/>
    <property type="evidence" value="ECO:0007669"/>
    <property type="project" value="UniProtKB-KW"/>
</dbReference>
<evidence type="ECO:0000256" key="4">
    <source>
        <dbReference type="ARBA" id="ARBA00035002"/>
    </source>
</evidence>
<sequence length="766" mass="89391">MTWVLKRVVLQICLIFYLFIGVLSELGNPYEILGVHRKASQQEIKQAYKQLAKRWHPDKSKSSNAEDRFIEITQAYELLSDSDRRSLYDKKGITEDDFYKRPERQSYFTQHPFDDLFVHSGAHFNFQENDIMFFHKLSITSKQYDKKIVPKSEKVPYVLFFYTDWCFPCLQSAPYFRKLVDNLEPLGIEFATVHSTREPNLSRRLNVHALPCLVLLLDGNVYVYKETITNAGKIIEFIKSKFPYKLIPRLNEENLEGFLDGWKDNRVRGLILPSKQNIKLRYLVTAYHFRPRVAFGIADSDEIHSQFQVPPDMDTILLFNENISSPMASITIKDIPTSTLHNIISSNQYLALPRLSSQNVLEGLCPCEWNKPRKRLCVVLVTDESSVHDPHRQSFMEYALKFPYNVERVRFAYIYHKKQASFINALTPNGEAIEPLLRIVVFWRRDTSLVRYEWMPAKWEIESKLNNTGAKLVESIAQLLKATESLSYEAYVTDLFDEHAIGLIKKTFTRVSHFLESVYESLGKEQILPAFSVLGTILFILAIGYLMAYLVEKEEADIKKQKANANSRNNNNNTNSSYQPELRLHDLRSEKYNGLVRLLKPGCRTVLLILDMQSRQQLIPRFHKAVWPYRKNKTLNFAYMYIERGLSWYKELLQLSLFEERELNINPRNCVGTVLVLNGHRRYFCVFHAKHKENVQRVSRNVTKLTEKDCESGAFIGFNSDESESESDPVLLQGDLLDGLPNWLDRLFEGSTQRYHINYWPEFPIK</sequence>
<evidence type="ECO:0000256" key="7">
    <source>
        <dbReference type="SAM" id="Phobius"/>
    </source>
</evidence>
<dbReference type="FunCoup" id="A0A6J2Y4X7">
    <property type="interactions" value="1068"/>
</dbReference>
<keyword evidence="7" id="KW-0472">Membrane</keyword>
<name>A0A6J2Y4X7_SITOR</name>
<evidence type="ECO:0000256" key="2">
    <source>
        <dbReference type="ARBA" id="ARBA00020921"/>
    </source>
</evidence>
<dbReference type="PANTHER" id="PTHR44303:SF2">
    <property type="entry name" value="DNAJ HOMOLOG SUBFAMILY C MEMBER 16"/>
    <property type="match status" value="1"/>
</dbReference>
<dbReference type="InterPro" id="IPR018253">
    <property type="entry name" value="DnaJ_domain_CS"/>
</dbReference>
<dbReference type="Gene3D" id="1.10.287.110">
    <property type="entry name" value="DnaJ domain"/>
    <property type="match status" value="1"/>
</dbReference>
<evidence type="ECO:0000256" key="5">
    <source>
        <dbReference type="ARBA" id="ARBA00035043"/>
    </source>
</evidence>
<dbReference type="InterPro" id="IPR013766">
    <property type="entry name" value="Thioredoxin_domain"/>
</dbReference>
<evidence type="ECO:0000259" key="8">
    <source>
        <dbReference type="PROSITE" id="PS50076"/>
    </source>
</evidence>
<keyword evidence="3" id="KW-0072">Autophagy</keyword>
<evidence type="ECO:0000256" key="1">
    <source>
        <dbReference type="ARBA" id="ARBA00004163"/>
    </source>
</evidence>
<dbReference type="Pfam" id="PF00085">
    <property type="entry name" value="Thioredoxin"/>
    <property type="match status" value="1"/>
</dbReference>
<organism evidence="10 11">
    <name type="scientific">Sitophilus oryzae</name>
    <name type="common">Rice weevil</name>
    <name type="synonym">Curculio oryzae</name>
    <dbReference type="NCBI Taxonomy" id="7048"/>
    <lineage>
        <taxon>Eukaryota</taxon>
        <taxon>Metazoa</taxon>
        <taxon>Ecdysozoa</taxon>
        <taxon>Arthropoda</taxon>
        <taxon>Hexapoda</taxon>
        <taxon>Insecta</taxon>
        <taxon>Pterygota</taxon>
        <taxon>Neoptera</taxon>
        <taxon>Endopterygota</taxon>
        <taxon>Coleoptera</taxon>
        <taxon>Polyphaga</taxon>
        <taxon>Cucujiformia</taxon>
        <taxon>Curculionidae</taxon>
        <taxon>Dryophthorinae</taxon>
        <taxon>Sitophilus</taxon>
    </lineage>
</organism>
<dbReference type="InParanoid" id="A0A6J2Y4X7"/>
<keyword evidence="10" id="KW-1185">Reference proteome</keyword>
<accession>A0A6J2Y4X7</accession>
<evidence type="ECO:0000259" key="9">
    <source>
        <dbReference type="PROSITE" id="PS51352"/>
    </source>
</evidence>
<gene>
    <name evidence="11" type="primary">LOC115884427</name>
</gene>
<dbReference type="GeneID" id="115884427"/>
<dbReference type="Proteomes" id="UP000504635">
    <property type="component" value="Unplaced"/>
</dbReference>
<evidence type="ECO:0000256" key="3">
    <source>
        <dbReference type="ARBA" id="ARBA00023006"/>
    </source>
</evidence>
<evidence type="ECO:0000313" key="11">
    <source>
        <dbReference type="RefSeq" id="XP_030758853.1"/>
    </source>
</evidence>
<dbReference type="PROSITE" id="PS50076">
    <property type="entry name" value="DNAJ_2"/>
    <property type="match status" value="1"/>
</dbReference>
<dbReference type="PROSITE" id="PS51352">
    <property type="entry name" value="THIOREDOXIN_2"/>
    <property type="match status" value="1"/>
</dbReference>
<dbReference type="GO" id="GO:0005789">
    <property type="term" value="C:endoplasmic reticulum membrane"/>
    <property type="evidence" value="ECO:0007669"/>
    <property type="project" value="UniProtKB-SubCell"/>
</dbReference>
<dbReference type="SUPFAM" id="SSF52833">
    <property type="entry name" value="Thioredoxin-like"/>
    <property type="match status" value="1"/>
</dbReference>
<comment type="function">
    <text evidence="4">Plays an important role in regulating the size of autophagosomes during the formation process.</text>
</comment>
<dbReference type="InterPro" id="IPR001623">
    <property type="entry name" value="DnaJ_domain"/>
</dbReference>
<dbReference type="Gene3D" id="3.40.30.10">
    <property type="entry name" value="Glutaredoxin"/>
    <property type="match status" value="1"/>
</dbReference>
<dbReference type="InterPro" id="IPR036869">
    <property type="entry name" value="J_dom_sf"/>
</dbReference>
<feature type="domain" description="Thioredoxin" evidence="9">
    <location>
        <begin position="137"/>
        <end position="264"/>
    </location>
</feature>
<dbReference type="CDD" id="cd06257">
    <property type="entry name" value="DnaJ"/>
    <property type="match status" value="1"/>
</dbReference>
<feature type="region of interest" description="Disordered" evidence="6">
    <location>
        <begin position="561"/>
        <end position="580"/>
    </location>
</feature>
<evidence type="ECO:0000256" key="6">
    <source>
        <dbReference type="SAM" id="MobiDB-lite"/>
    </source>
</evidence>
<dbReference type="SUPFAM" id="SSF46565">
    <property type="entry name" value="Chaperone J-domain"/>
    <property type="match status" value="1"/>
</dbReference>
<protein>
    <recommendedName>
        <fullName evidence="2">DnaJ homolog subfamily C member 16</fullName>
    </recommendedName>
    <alternativeName>
        <fullName evidence="5">Endoplasmic reticulum DNA J domain-containing protein 8</fullName>
    </alternativeName>
</protein>
<dbReference type="AlphaFoldDB" id="A0A6J2Y4X7"/>
<dbReference type="PROSITE" id="PS00636">
    <property type="entry name" value="DNAJ_1"/>
    <property type="match status" value="1"/>
</dbReference>
<feature type="domain" description="J" evidence="8">
    <location>
        <begin position="28"/>
        <end position="92"/>
    </location>
</feature>
<keyword evidence="7" id="KW-1133">Transmembrane helix</keyword>